<evidence type="ECO:0000313" key="2">
    <source>
        <dbReference type="Proteomes" id="UP000821853"/>
    </source>
</evidence>
<comment type="caution">
    <text evidence="1">The sequence shown here is derived from an EMBL/GenBank/DDBJ whole genome shotgun (WGS) entry which is preliminary data.</text>
</comment>
<dbReference type="VEuPathDB" id="VectorBase:HLOH_064313"/>
<sequence length="233" mass="25011">MLQLLRYESEKFCGHVDVRRPVDGRVGHWRLALQSWDVRSDAGTEGRCIALLGGGVVAGTVGVPRSWPEFNKTQSIAVEDSGATPGVDESWSIGEPCSAGGGVNKGGASPRAPARVPEQPARELVARAAAADIGRRSRILKRRVRPSRRATGKAFVAEGGGRLSALRESCFGGVVSCFLLTRTRCLLRVWCRSFLFRSVSAREHSLRALDGGKATLKPRPLLSLTGQKAAPIN</sequence>
<keyword evidence="2" id="KW-1185">Reference proteome</keyword>
<evidence type="ECO:0000313" key="1">
    <source>
        <dbReference type="EMBL" id="KAH9369169.1"/>
    </source>
</evidence>
<organism evidence="1 2">
    <name type="scientific">Haemaphysalis longicornis</name>
    <name type="common">Bush tick</name>
    <dbReference type="NCBI Taxonomy" id="44386"/>
    <lineage>
        <taxon>Eukaryota</taxon>
        <taxon>Metazoa</taxon>
        <taxon>Ecdysozoa</taxon>
        <taxon>Arthropoda</taxon>
        <taxon>Chelicerata</taxon>
        <taxon>Arachnida</taxon>
        <taxon>Acari</taxon>
        <taxon>Parasitiformes</taxon>
        <taxon>Ixodida</taxon>
        <taxon>Ixodoidea</taxon>
        <taxon>Ixodidae</taxon>
        <taxon>Haemaphysalinae</taxon>
        <taxon>Haemaphysalis</taxon>
    </lineage>
</organism>
<dbReference type="AlphaFoldDB" id="A0A9J6G323"/>
<gene>
    <name evidence="1" type="ORF">HPB48_018918</name>
</gene>
<dbReference type="Proteomes" id="UP000821853">
    <property type="component" value="Chromosome 2"/>
</dbReference>
<protein>
    <submittedName>
        <fullName evidence="1">Uncharacterized protein</fullName>
    </submittedName>
</protein>
<name>A0A9J6G323_HAELO</name>
<accession>A0A9J6G323</accession>
<proteinExistence type="predicted"/>
<dbReference type="EMBL" id="JABSTR010000004">
    <property type="protein sequence ID" value="KAH9369169.1"/>
    <property type="molecule type" value="Genomic_DNA"/>
</dbReference>
<reference evidence="1 2" key="1">
    <citation type="journal article" date="2020" name="Cell">
        <title>Large-Scale Comparative Analyses of Tick Genomes Elucidate Their Genetic Diversity and Vector Capacities.</title>
        <authorList>
            <consortium name="Tick Genome and Microbiome Consortium (TIGMIC)"/>
            <person name="Jia N."/>
            <person name="Wang J."/>
            <person name="Shi W."/>
            <person name="Du L."/>
            <person name="Sun Y."/>
            <person name="Zhan W."/>
            <person name="Jiang J.F."/>
            <person name="Wang Q."/>
            <person name="Zhang B."/>
            <person name="Ji P."/>
            <person name="Bell-Sakyi L."/>
            <person name="Cui X.M."/>
            <person name="Yuan T.T."/>
            <person name="Jiang B.G."/>
            <person name="Yang W.F."/>
            <person name="Lam T.T."/>
            <person name="Chang Q.C."/>
            <person name="Ding S.J."/>
            <person name="Wang X.J."/>
            <person name="Zhu J.G."/>
            <person name="Ruan X.D."/>
            <person name="Zhao L."/>
            <person name="Wei J.T."/>
            <person name="Ye R.Z."/>
            <person name="Que T.C."/>
            <person name="Du C.H."/>
            <person name="Zhou Y.H."/>
            <person name="Cheng J.X."/>
            <person name="Dai P.F."/>
            <person name="Guo W.B."/>
            <person name="Han X.H."/>
            <person name="Huang E.J."/>
            <person name="Li L.F."/>
            <person name="Wei W."/>
            <person name="Gao Y.C."/>
            <person name="Liu J.Z."/>
            <person name="Shao H.Z."/>
            <person name="Wang X."/>
            <person name="Wang C.C."/>
            <person name="Yang T.C."/>
            <person name="Huo Q.B."/>
            <person name="Li W."/>
            <person name="Chen H.Y."/>
            <person name="Chen S.E."/>
            <person name="Zhou L.G."/>
            <person name="Ni X.B."/>
            <person name="Tian J.H."/>
            <person name="Sheng Y."/>
            <person name="Liu T."/>
            <person name="Pan Y.S."/>
            <person name="Xia L.Y."/>
            <person name="Li J."/>
            <person name="Zhao F."/>
            <person name="Cao W.C."/>
        </authorList>
    </citation>
    <scope>NUCLEOTIDE SEQUENCE [LARGE SCALE GENOMIC DNA]</scope>
    <source>
        <strain evidence="1">HaeL-2018</strain>
    </source>
</reference>